<dbReference type="PANTHER" id="PTHR21666">
    <property type="entry name" value="PEPTIDASE-RELATED"/>
    <property type="match status" value="1"/>
</dbReference>
<keyword evidence="2" id="KW-0472">Membrane</keyword>
<keyword evidence="2" id="KW-0812">Transmembrane</keyword>
<dbReference type="CDD" id="cd12797">
    <property type="entry name" value="M23_peptidase"/>
    <property type="match status" value="1"/>
</dbReference>
<dbReference type="GO" id="GO:0004222">
    <property type="term" value="F:metalloendopeptidase activity"/>
    <property type="evidence" value="ECO:0007669"/>
    <property type="project" value="TreeGrafter"/>
</dbReference>
<dbReference type="Pfam" id="PF01551">
    <property type="entry name" value="Peptidase_M23"/>
    <property type="match status" value="1"/>
</dbReference>
<name>A0A212KKL6_9BACT</name>
<dbReference type="InterPro" id="IPR050570">
    <property type="entry name" value="Cell_wall_metabolism_enzyme"/>
</dbReference>
<dbReference type="Gene3D" id="2.70.70.10">
    <property type="entry name" value="Glucose Permease (Domain IIA)"/>
    <property type="match status" value="1"/>
</dbReference>
<dbReference type="PANTHER" id="PTHR21666:SF289">
    <property type="entry name" value="L-ALA--D-GLU ENDOPEPTIDASE"/>
    <property type="match status" value="1"/>
</dbReference>
<dbReference type="EMBL" id="FLUP01000002">
    <property type="protein sequence ID" value="SBW12188.1"/>
    <property type="molecule type" value="Genomic_DNA"/>
</dbReference>
<accession>A0A212KKL6</accession>
<evidence type="ECO:0000313" key="4">
    <source>
        <dbReference type="EMBL" id="SBW12188.1"/>
    </source>
</evidence>
<reference evidence="4" key="1">
    <citation type="submission" date="2016-04" db="EMBL/GenBank/DDBJ databases">
        <authorList>
            <person name="Evans L.H."/>
            <person name="Alamgir A."/>
            <person name="Owens N."/>
            <person name="Weber N.D."/>
            <person name="Virtaneva K."/>
            <person name="Barbian K."/>
            <person name="Babar A."/>
            <person name="Rosenke K."/>
        </authorList>
    </citation>
    <scope>NUCLEOTIDE SEQUENCE</scope>
    <source>
        <strain evidence="4">92-2</strain>
    </source>
</reference>
<proteinExistence type="predicted"/>
<evidence type="ECO:0000256" key="1">
    <source>
        <dbReference type="ARBA" id="ARBA00022729"/>
    </source>
</evidence>
<dbReference type="AlphaFoldDB" id="A0A212KKL6"/>
<evidence type="ECO:0000256" key="2">
    <source>
        <dbReference type="SAM" id="Phobius"/>
    </source>
</evidence>
<dbReference type="RefSeq" id="WP_192111861.1">
    <property type="nucleotide sequence ID" value="NZ_CABUEN010000002.1"/>
</dbReference>
<keyword evidence="1" id="KW-0732">Signal</keyword>
<sequence length="442" mass="48486">MRKRSLFSSVLGIIVVAILVLGGYTFFKDLDGPTVDVTPNTGRVSPASVLKVRMKDPSGIRSISVGVRKNNVLNVIYSKHFDQYIPEREVEVPMKDANLREGAFELEIRATDGSLAGFGQGNTRTVQLPMRLDTQPPRISVKTLPPNVRRGGTAVVRYTIDEDVSSSGVLVAGYFVPGYMQKDGSYLCFFPFPYTMTARDYKNSVEITATDLAGNVTKSHLTVMSFERTFKSDSIEVTDNFLMAVESKLRDLAPDAANPLECYLYINNQVRAANVQALREIGRDTAAAMLWSGVFERLPRSAPRAGFGDHRFFNYQGKPVGESYHLGFDLASVRNAEVPAANSGRVVFCGNLGIYGNLIVIDHGLGLMSIYSHLNDQVVKVGDVVQRGQLIGHTGSTGLAFGDHLHFGILVGGVEVTPLEWLDPKWIKDNVTGRIDASMTQQ</sequence>
<dbReference type="InterPro" id="IPR011055">
    <property type="entry name" value="Dup_hybrid_motif"/>
</dbReference>
<feature type="transmembrane region" description="Helical" evidence="2">
    <location>
        <begin position="7"/>
        <end position="27"/>
    </location>
</feature>
<organism evidence="4">
    <name type="scientific">uncultured Desulfovibrio sp</name>
    <dbReference type="NCBI Taxonomy" id="167968"/>
    <lineage>
        <taxon>Bacteria</taxon>
        <taxon>Pseudomonadati</taxon>
        <taxon>Thermodesulfobacteriota</taxon>
        <taxon>Desulfovibrionia</taxon>
        <taxon>Desulfovibrionales</taxon>
        <taxon>Desulfovibrionaceae</taxon>
        <taxon>Desulfovibrio</taxon>
        <taxon>environmental samples</taxon>
    </lineage>
</organism>
<dbReference type="InterPro" id="IPR016047">
    <property type="entry name" value="M23ase_b-sheet_dom"/>
</dbReference>
<feature type="domain" description="M23ase beta-sheet core" evidence="3">
    <location>
        <begin position="324"/>
        <end position="418"/>
    </location>
</feature>
<evidence type="ECO:0000259" key="3">
    <source>
        <dbReference type="Pfam" id="PF01551"/>
    </source>
</evidence>
<dbReference type="SUPFAM" id="SSF51261">
    <property type="entry name" value="Duplicated hybrid motif"/>
    <property type="match status" value="1"/>
</dbReference>
<protein>
    <submittedName>
        <fullName evidence="4">Peptidase M23</fullName>
    </submittedName>
</protein>
<keyword evidence="2" id="KW-1133">Transmembrane helix</keyword>
<gene>
    <name evidence="4" type="ORF">KM92DES2_20371</name>
</gene>